<organism evidence="2 3">
    <name type="scientific">Dysgonomonas alginatilytica</name>
    <dbReference type="NCBI Taxonomy" id="1605892"/>
    <lineage>
        <taxon>Bacteria</taxon>
        <taxon>Pseudomonadati</taxon>
        <taxon>Bacteroidota</taxon>
        <taxon>Bacteroidia</taxon>
        <taxon>Bacteroidales</taxon>
        <taxon>Dysgonomonadaceae</taxon>
        <taxon>Dysgonomonas</taxon>
    </lineage>
</organism>
<dbReference type="Proteomes" id="UP000247973">
    <property type="component" value="Unassembled WGS sequence"/>
</dbReference>
<reference evidence="2 3" key="1">
    <citation type="submission" date="2018-03" db="EMBL/GenBank/DDBJ databases">
        <title>Genomic Encyclopedia of Archaeal and Bacterial Type Strains, Phase II (KMG-II): from individual species to whole genera.</title>
        <authorList>
            <person name="Goeker M."/>
        </authorList>
    </citation>
    <scope>NUCLEOTIDE SEQUENCE [LARGE SCALE GENOMIC DNA]</scope>
    <source>
        <strain evidence="2 3">DSM 100214</strain>
    </source>
</reference>
<dbReference type="SUPFAM" id="SSF52540">
    <property type="entry name" value="P-loop containing nucleoside triphosphate hydrolases"/>
    <property type="match status" value="1"/>
</dbReference>
<protein>
    <submittedName>
        <fullName evidence="2">Putative KAP-like P-loop ATPase</fullName>
    </submittedName>
</protein>
<dbReference type="PANTHER" id="PTHR22674:SF6">
    <property type="entry name" value="NTPASE KAP FAMILY P-LOOP DOMAIN-CONTAINING PROTEIN 1"/>
    <property type="match status" value="1"/>
</dbReference>
<dbReference type="InterPro" id="IPR027417">
    <property type="entry name" value="P-loop_NTPase"/>
</dbReference>
<dbReference type="InterPro" id="IPR052754">
    <property type="entry name" value="NTPase_KAP_P-loop"/>
</dbReference>
<dbReference type="Pfam" id="PF07693">
    <property type="entry name" value="KAP_NTPase"/>
    <property type="match status" value="1"/>
</dbReference>
<gene>
    <name evidence="2" type="ORF">CLV62_1469</name>
</gene>
<dbReference type="OrthoDB" id="88903at2"/>
<dbReference type="RefSeq" id="WP_110312596.1">
    <property type="nucleotide sequence ID" value="NZ_QICL01000046.1"/>
</dbReference>
<name>A0A2V3PHL4_9BACT</name>
<evidence type="ECO:0000313" key="2">
    <source>
        <dbReference type="EMBL" id="PXV58458.1"/>
    </source>
</evidence>
<evidence type="ECO:0000259" key="1">
    <source>
        <dbReference type="Pfam" id="PF07693"/>
    </source>
</evidence>
<feature type="domain" description="KAP NTPase" evidence="1">
    <location>
        <begin position="15"/>
        <end position="391"/>
    </location>
</feature>
<dbReference type="InterPro" id="IPR011646">
    <property type="entry name" value="KAP_P-loop"/>
</dbReference>
<dbReference type="AlphaFoldDB" id="A0A2V3PHL4"/>
<dbReference type="PANTHER" id="PTHR22674">
    <property type="entry name" value="NTPASE, KAP FAMILY P-LOOP DOMAIN-CONTAINING 1"/>
    <property type="match status" value="1"/>
</dbReference>
<accession>A0A2V3PHL4</accession>
<proteinExistence type="predicted"/>
<comment type="caution">
    <text evidence="2">The sequence shown here is derived from an EMBL/GenBank/DDBJ whole genome shotgun (WGS) entry which is preliminary data.</text>
</comment>
<sequence>MWADNETSEDLLGFNVHADLLIDIINDESVLPITIGVFGDWGSGKSSVLQIVKEAFDKDDDKDSLCIYFNGWTFEGYDDAKAALLNSILKELEDNKKIPDAIKDTIKEKAKKLWKSIDWMRGAGMVMKNMALPAVTAYFTGGLSLVPFAIQKLSEWGNNPEIIIKKLQSDEGKEIFNSFIKEGKENDKNTTNAVAEFRKDFTELLDATNFKRLVVIIDDLDRCSPERIIENLEAIKLFLNVPKTAFVIGADPRIVKYAIEYKYKNNKEIEDDNNRIIIDYLEKLIQLPYSLPRLSESEVETYISMLICKKEIGDNKFKKVLDEFKKYRSTNKYSAFGLSNFEKILEADDFRKVKDNVITIPSLVPLITNSLYGNPRQIKRFLNTYTIRKRLAEVATLQNFNDAVLAKMMILEYSEPKLFKKVFEWQIIQDGVPKELTDIEALCKDKGIEDIILEIKESDFKEWNKPKIIKWFQIEPLLSGIDLRDYYWIARDKLENSITATSMIPPVVRALFNELLPDNMTSTVTKSLITEKFQPFNDIEKEAFFNLLSSNLKRNPQQKRLYDIFNTMIEGKVENTVCHYIETLKIISISDIEPAVATRLADFKSEPEIGDFLNDYFKDGKSKASKAFNLKK</sequence>
<dbReference type="EMBL" id="QICL01000046">
    <property type="protein sequence ID" value="PXV58458.1"/>
    <property type="molecule type" value="Genomic_DNA"/>
</dbReference>
<keyword evidence="3" id="KW-1185">Reference proteome</keyword>
<dbReference type="Gene3D" id="3.40.50.300">
    <property type="entry name" value="P-loop containing nucleotide triphosphate hydrolases"/>
    <property type="match status" value="1"/>
</dbReference>
<evidence type="ECO:0000313" key="3">
    <source>
        <dbReference type="Proteomes" id="UP000247973"/>
    </source>
</evidence>